<feature type="domain" description="Rhodopsin" evidence="8">
    <location>
        <begin position="52"/>
        <end position="291"/>
    </location>
</feature>
<dbReference type="GO" id="GO:0016020">
    <property type="term" value="C:membrane"/>
    <property type="evidence" value="ECO:0007669"/>
    <property type="project" value="UniProtKB-SubCell"/>
</dbReference>
<evidence type="ECO:0000256" key="4">
    <source>
        <dbReference type="ARBA" id="ARBA00023136"/>
    </source>
</evidence>
<dbReference type="PANTHER" id="PTHR33048:SF47">
    <property type="entry name" value="INTEGRAL MEMBRANE PROTEIN-RELATED"/>
    <property type="match status" value="1"/>
</dbReference>
<dbReference type="Pfam" id="PF20684">
    <property type="entry name" value="Fung_rhodopsin"/>
    <property type="match status" value="1"/>
</dbReference>
<gene>
    <name evidence="9" type="ORF">EKO27_g6748</name>
</gene>
<evidence type="ECO:0000259" key="8">
    <source>
        <dbReference type="Pfam" id="PF20684"/>
    </source>
</evidence>
<reference evidence="9 10" key="1">
    <citation type="submission" date="2018-12" db="EMBL/GenBank/DDBJ databases">
        <title>Draft genome sequence of Xylaria grammica IHI A82.</title>
        <authorList>
            <person name="Buettner E."/>
            <person name="Kellner H."/>
        </authorList>
    </citation>
    <scope>NUCLEOTIDE SEQUENCE [LARGE SCALE GENOMIC DNA]</scope>
    <source>
        <strain evidence="9 10">IHI A82</strain>
    </source>
</reference>
<evidence type="ECO:0000256" key="6">
    <source>
        <dbReference type="SAM" id="MobiDB-lite"/>
    </source>
</evidence>
<dbReference type="Proteomes" id="UP000286045">
    <property type="component" value="Unassembled WGS sequence"/>
</dbReference>
<dbReference type="AlphaFoldDB" id="A0A439D1S4"/>
<keyword evidence="2 7" id="KW-0812">Transmembrane</keyword>
<comment type="caution">
    <text evidence="9">The sequence shown here is derived from an EMBL/GenBank/DDBJ whole genome shotgun (WGS) entry which is preliminary data.</text>
</comment>
<feature type="transmembrane region" description="Helical" evidence="7">
    <location>
        <begin position="232"/>
        <end position="254"/>
    </location>
</feature>
<keyword evidence="10" id="KW-1185">Reference proteome</keyword>
<feature type="transmembrane region" description="Helical" evidence="7">
    <location>
        <begin position="302"/>
        <end position="318"/>
    </location>
</feature>
<evidence type="ECO:0000256" key="2">
    <source>
        <dbReference type="ARBA" id="ARBA00022692"/>
    </source>
</evidence>
<keyword evidence="4 7" id="KW-0472">Membrane</keyword>
<comment type="subcellular location">
    <subcellularLocation>
        <location evidence="1">Membrane</location>
        <topology evidence="1">Multi-pass membrane protein</topology>
    </subcellularLocation>
</comment>
<dbReference type="PANTHER" id="PTHR33048">
    <property type="entry name" value="PTH11-LIKE INTEGRAL MEMBRANE PROTEIN (AFU_ORTHOLOGUE AFUA_5G11245)"/>
    <property type="match status" value="1"/>
</dbReference>
<feature type="transmembrane region" description="Helical" evidence="7">
    <location>
        <begin position="109"/>
        <end position="131"/>
    </location>
</feature>
<accession>A0A439D1S4</accession>
<sequence>MFDWPWPDSVLNGPADVSPDGTYNFGVNPPYDTETYALIAVCLALTIVGALLRVYVRIRVTKKVYIEDYLALFALVPYFTFIWSLIMYIQGGGLFVHQWNIKVGNMFDLAVYLFVFTIIDPIYAIPAKAAILLEWKRIFVPRRTRNRFYWGAWFLISLNSVFYFIATFFVVFANIPVAKNWDVLLPGSSPFNRKTIDIVATGINLTVDVLTFILPQPVIWSLKLTNSHKIGLTLMFSLGLLSVGAAAGRLYATVRTVFPWPNGGDTSYTVSCLWLWYLAELTTVNLVMAAPSVPRAVAGHSFLGRLLALVLSWTSVFSSKSRTAVSKTWPRTIGSAPSSRLHRIADEDGQAMGLADLEAMKGFQNSSYMDTTTTGLSSPTSIVKTVEVDQEEETASRRSLGPTHQRQHPWMGPV</sequence>
<dbReference type="EMBL" id="RYZI01000204">
    <property type="protein sequence ID" value="RWA08360.1"/>
    <property type="molecule type" value="Genomic_DNA"/>
</dbReference>
<evidence type="ECO:0000313" key="9">
    <source>
        <dbReference type="EMBL" id="RWA08360.1"/>
    </source>
</evidence>
<dbReference type="STRING" id="363999.A0A439D1S4"/>
<proteinExistence type="inferred from homology"/>
<dbReference type="InterPro" id="IPR049326">
    <property type="entry name" value="Rhodopsin_dom_fungi"/>
</dbReference>
<feature type="transmembrane region" description="Helical" evidence="7">
    <location>
        <begin position="274"/>
        <end position="290"/>
    </location>
</feature>
<evidence type="ECO:0000256" key="1">
    <source>
        <dbReference type="ARBA" id="ARBA00004141"/>
    </source>
</evidence>
<feature type="region of interest" description="Disordered" evidence="6">
    <location>
        <begin position="389"/>
        <end position="414"/>
    </location>
</feature>
<keyword evidence="3 7" id="KW-1133">Transmembrane helix</keyword>
<comment type="similarity">
    <text evidence="5">Belongs to the SAT4 family.</text>
</comment>
<evidence type="ECO:0000256" key="7">
    <source>
        <dbReference type="SAM" id="Phobius"/>
    </source>
</evidence>
<evidence type="ECO:0000256" key="3">
    <source>
        <dbReference type="ARBA" id="ARBA00022989"/>
    </source>
</evidence>
<feature type="transmembrane region" description="Helical" evidence="7">
    <location>
        <begin position="68"/>
        <end position="89"/>
    </location>
</feature>
<name>A0A439D1S4_9PEZI</name>
<organism evidence="9 10">
    <name type="scientific">Xylaria grammica</name>
    <dbReference type="NCBI Taxonomy" id="363999"/>
    <lineage>
        <taxon>Eukaryota</taxon>
        <taxon>Fungi</taxon>
        <taxon>Dikarya</taxon>
        <taxon>Ascomycota</taxon>
        <taxon>Pezizomycotina</taxon>
        <taxon>Sordariomycetes</taxon>
        <taxon>Xylariomycetidae</taxon>
        <taxon>Xylariales</taxon>
        <taxon>Xylariaceae</taxon>
        <taxon>Xylaria</taxon>
    </lineage>
</organism>
<feature type="transmembrane region" description="Helical" evidence="7">
    <location>
        <begin position="152"/>
        <end position="178"/>
    </location>
</feature>
<evidence type="ECO:0000313" key="10">
    <source>
        <dbReference type="Proteomes" id="UP000286045"/>
    </source>
</evidence>
<evidence type="ECO:0000256" key="5">
    <source>
        <dbReference type="ARBA" id="ARBA00038359"/>
    </source>
</evidence>
<protein>
    <recommendedName>
        <fullName evidence="8">Rhodopsin domain-containing protein</fullName>
    </recommendedName>
</protein>
<feature type="transmembrane region" description="Helical" evidence="7">
    <location>
        <begin position="36"/>
        <end position="56"/>
    </location>
</feature>
<dbReference type="InterPro" id="IPR052337">
    <property type="entry name" value="SAT4-like"/>
</dbReference>